<keyword evidence="3" id="KW-1185">Reference proteome</keyword>
<organism evidence="2 3">
    <name type="scientific">Candidatus Acidianus copahuensis</name>
    <dbReference type="NCBI Taxonomy" id="1160895"/>
    <lineage>
        <taxon>Archaea</taxon>
        <taxon>Thermoproteota</taxon>
        <taxon>Thermoprotei</taxon>
        <taxon>Sulfolobales</taxon>
        <taxon>Sulfolobaceae</taxon>
        <taxon>Acidianus</taxon>
    </lineage>
</organism>
<dbReference type="Proteomes" id="UP000024332">
    <property type="component" value="Unassembled WGS sequence"/>
</dbReference>
<gene>
    <name evidence="2" type="ORF">CM19_07350</name>
</gene>
<dbReference type="InterPro" id="IPR036390">
    <property type="entry name" value="WH_DNA-bd_sf"/>
</dbReference>
<comment type="caution">
    <text evidence="2">The sequence shown here is derived from an EMBL/GenBank/DDBJ whole genome shotgun (WGS) entry which is preliminary data.</text>
</comment>
<dbReference type="PANTHER" id="PTHR43252">
    <property type="entry name" value="TRANSCRIPTIONAL REGULATOR YQJI"/>
    <property type="match status" value="1"/>
</dbReference>
<evidence type="ECO:0000259" key="1">
    <source>
        <dbReference type="Pfam" id="PF03551"/>
    </source>
</evidence>
<accession>A0A031LN28</accession>
<dbReference type="Pfam" id="PF03551">
    <property type="entry name" value="PadR"/>
    <property type="match status" value="1"/>
</dbReference>
<proteinExistence type="predicted"/>
<dbReference type="EMBL" id="JFZT01000044">
    <property type="protein sequence ID" value="EZQ04795.1"/>
    <property type="molecule type" value="Genomic_DNA"/>
</dbReference>
<dbReference type="PANTHER" id="PTHR43252:SF2">
    <property type="entry name" value="TRANSCRIPTION REGULATOR, PADR-LIKE FAMILY"/>
    <property type="match status" value="1"/>
</dbReference>
<evidence type="ECO:0000313" key="3">
    <source>
        <dbReference type="Proteomes" id="UP000024332"/>
    </source>
</evidence>
<dbReference type="RefSeq" id="WP_048099722.1">
    <property type="nucleotide sequence ID" value="NZ_JFZT01000044.1"/>
</dbReference>
<dbReference type="InterPro" id="IPR005149">
    <property type="entry name" value="Tscrpt_reg_PadR_N"/>
</dbReference>
<dbReference type="SUPFAM" id="SSF46785">
    <property type="entry name" value="Winged helix' DNA-binding domain"/>
    <property type="match status" value="1"/>
</dbReference>
<feature type="domain" description="Transcription regulator PadR N-terminal" evidence="1">
    <location>
        <begin position="17"/>
        <end position="85"/>
    </location>
</feature>
<sequence>MKTNIERLRKGRLKLLILDALNERPMHVYEIIKTIEKKFSGLYKPSPGSVYPVIKSLVSEGLVKVDNVDGKKIYVITDSGRSTYKEMKEEAKNFFSQNNQYRKLTRSLFDIGLTLYNYKEILKDEKTFNEVMTVIDDCRKKIEAVLEGVKKE</sequence>
<dbReference type="Gene3D" id="1.10.10.10">
    <property type="entry name" value="Winged helix-like DNA-binding domain superfamily/Winged helix DNA-binding domain"/>
    <property type="match status" value="1"/>
</dbReference>
<dbReference type="InterPro" id="IPR036388">
    <property type="entry name" value="WH-like_DNA-bd_sf"/>
</dbReference>
<evidence type="ECO:0000313" key="2">
    <source>
        <dbReference type="EMBL" id="EZQ04795.1"/>
    </source>
</evidence>
<reference evidence="2 3" key="1">
    <citation type="submission" date="2014-03" db="EMBL/GenBank/DDBJ databases">
        <title>Draft genome sequence of the novel thermoacidophilic archaea Acidianus copahuensis ALE1 strain, isolated from Copahue volcanic area in Neuquen Argentina.</title>
        <authorList>
            <person name="Urbieta M.S."/>
            <person name="Rascovan N."/>
            <person name="Castro C."/>
            <person name="Revale S."/>
            <person name="Giaveno M.A."/>
            <person name="Vazquez M.P."/>
            <person name="Donati E.R."/>
        </authorList>
    </citation>
    <scope>NUCLEOTIDE SEQUENCE [LARGE SCALE GENOMIC DNA]</scope>
    <source>
        <strain evidence="2 3">ALE1</strain>
    </source>
</reference>
<name>A0A031LN28_9CREN</name>
<protein>
    <submittedName>
        <fullName evidence="2">PadR family transcriptional regulator</fullName>
    </submittedName>
</protein>
<dbReference type="OrthoDB" id="56053at2157"/>
<dbReference type="AlphaFoldDB" id="A0A031LN28"/>